<dbReference type="EMBL" id="MU150338">
    <property type="protein sequence ID" value="KAF9458537.1"/>
    <property type="molecule type" value="Genomic_DNA"/>
</dbReference>
<dbReference type="AlphaFoldDB" id="A0A9P5XVL0"/>
<keyword evidence="1" id="KW-0732">Signal</keyword>
<keyword evidence="3" id="KW-1185">Reference proteome</keyword>
<sequence length="93" mass="10041">MKFTTPRVILALPLSVRCATTVTLYGIYPSSPQTDIPHLSQTYSIVGIGSDGLTKIGLETHYARFLSRGGSQLSLRAQASPADTRDFNSNNPT</sequence>
<feature type="signal peptide" evidence="1">
    <location>
        <begin position="1"/>
        <end position="18"/>
    </location>
</feature>
<evidence type="ECO:0000256" key="1">
    <source>
        <dbReference type="SAM" id="SignalP"/>
    </source>
</evidence>
<protein>
    <submittedName>
        <fullName evidence="2">Uncharacterized protein</fullName>
    </submittedName>
</protein>
<reference evidence="2" key="1">
    <citation type="submission" date="2020-11" db="EMBL/GenBank/DDBJ databases">
        <authorList>
            <consortium name="DOE Joint Genome Institute"/>
            <person name="Ahrendt S."/>
            <person name="Riley R."/>
            <person name="Andreopoulos W."/>
            <person name="Labutti K."/>
            <person name="Pangilinan J."/>
            <person name="Ruiz-Duenas F.J."/>
            <person name="Barrasa J.M."/>
            <person name="Sanchez-Garcia M."/>
            <person name="Camarero S."/>
            <person name="Miyauchi S."/>
            <person name="Serrano A."/>
            <person name="Linde D."/>
            <person name="Babiker R."/>
            <person name="Drula E."/>
            <person name="Ayuso-Fernandez I."/>
            <person name="Pacheco R."/>
            <person name="Padilla G."/>
            <person name="Ferreira P."/>
            <person name="Barriuso J."/>
            <person name="Kellner H."/>
            <person name="Castanera R."/>
            <person name="Alfaro M."/>
            <person name="Ramirez L."/>
            <person name="Pisabarro A.G."/>
            <person name="Kuo A."/>
            <person name="Tritt A."/>
            <person name="Lipzen A."/>
            <person name="He G."/>
            <person name="Yan M."/>
            <person name="Ng V."/>
            <person name="Cullen D."/>
            <person name="Martin F."/>
            <person name="Rosso M.-N."/>
            <person name="Henrissat B."/>
            <person name="Hibbett D."/>
            <person name="Martinez A.T."/>
            <person name="Grigoriev I.V."/>
        </authorList>
    </citation>
    <scope>NUCLEOTIDE SEQUENCE</scope>
    <source>
        <strain evidence="2">CBS 247.69</strain>
    </source>
</reference>
<evidence type="ECO:0000313" key="3">
    <source>
        <dbReference type="Proteomes" id="UP000807353"/>
    </source>
</evidence>
<proteinExistence type="predicted"/>
<feature type="chain" id="PRO_5040145800" evidence="1">
    <location>
        <begin position="19"/>
        <end position="93"/>
    </location>
</feature>
<comment type="caution">
    <text evidence="2">The sequence shown here is derived from an EMBL/GenBank/DDBJ whole genome shotgun (WGS) entry which is preliminary data.</text>
</comment>
<accession>A0A9P5XVL0</accession>
<organism evidence="2 3">
    <name type="scientific">Collybia nuda</name>
    <dbReference type="NCBI Taxonomy" id="64659"/>
    <lineage>
        <taxon>Eukaryota</taxon>
        <taxon>Fungi</taxon>
        <taxon>Dikarya</taxon>
        <taxon>Basidiomycota</taxon>
        <taxon>Agaricomycotina</taxon>
        <taxon>Agaricomycetes</taxon>
        <taxon>Agaricomycetidae</taxon>
        <taxon>Agaricales</taxon>
        <taxon>Tricholomatineae</taxon>
        <taxon>Clitocybaceae</taxon>
        <taxon>Collybia</taxon>
    </lineage>
</organism>
<dbReference type="Proteomes" id="UP000807353">
    <property type="component" value="Unassembled WGS sequence"/>
</dbReference>
<name>A0A9P5XVL0_9AGAR</name>
<gene>
    <name evidence="2" type="ORF">BDZ94DRAFT_1313221</name>
</gene>
<evidence type="ECO:0000313" key="2">
    <source>
        <dbReference type="EMBL" id="KAF9458537.1"/>
    </source>
</evidence>
<dbReference type="OrthoDB" id="2929351at2759"/>